<dbReference type="Pfam" id="PF12657">
    <property type="entry name" value="TFIIIC_delta"/>
    <property type="match status" value="1"/>
</dbReference>
<feature type="domain" description="Transcription factor IIIC putative zinc-finger" evidence="3">
    <location>
        <begin position="665"/>
        <end position="811"/>
    </location>
</feature>
<dbReference type="STRING" id="1448308.A0A2T2NG47"/>
<feature type="region of interest" description="Disordered" evidence="1">
    <location>
        <begin position="761"/>
        <end position="781"/>
    </location>
</feature>
<organism evidence="4 5">
    <name type="scientific">Corynespora cassiicola Philippines</name>
    <dbReference type="NCBI Taxonomy" id="1448308"/>
    <lineage>
        <taxon>Eukaryota</taxon>
        <taxon>Fungi</taxon>
        <taxon>Dikarya</taxon>
        <taxon>Ascomycota</taxon>
        <taxon>Pezizomycotina</taxon>
        <taxon>Dothideomycetes</taxon>
        <taxon>Pleosporomycetidae</taxon>
        <taxon>Pleosporales</taxon>
        <taxon>Corynesporascaceae</taxon>
        <taxon>Corynespora</taxon>
    </lineage>
</organism>
<proteinExistence type="predicted"/>
<dbReference type="InterPro" id="IPR024761">
    <property type="entry name" value="TFIIIC_delta_N"/>
</dbReference>
<dbReference type="AlphaFoldDB" id="A0A2T2NG47"/>
<dbReference type="InterPro" id="IPR024764">
    <property type="entry name" value="TFIIIC_Znf"/>
</dbReference>
<dbReference type="GO" id="GO:0006384">
    <property type="term" value="P:transcription initiation at RNA polymerase III promoter"/>
    <property type="evidence" value="ECO:0007669"/>
    <property type="project" value="InterPro"/>
</dbReference>
<evidence type="ECO:0000259" key="3">
    <source>
        <dbReference type="Pfam" id="PF12660"/>
    </source>
</evidence>
<evidence type="ECO:0000259" key="2">
    <source>
        <dbReference type="Pfam" id="PF12657"/>
    </source>
</evidence>
<protein>
    <recommendedName>
        <fullName evidence="6">Transcription factor IIIC 90kDa subunit N-terminal domain-containing protein</fullName>
    </recommendedName>
</protein>
<dbReference type="Pfam" id="PF12660">
    <property type="entry name" value="zf-TFIIIC"/>
    <property type="match status" value="1"/>
</dbReference>
<keyword evidence="5" id="KW-1185">Reference proteome</keyword>
<evidence type="ECO:0008006" key="6">
    <source>
        <dbReference type="Google" id="ProtNLM"/>
    </source>
</evidence>
<dbReference type="InterPro" id="IPR044230">
    <property type="entry name" value="GTF3C4"/>
</dbReference>
<sequence>MADVTEINLWPCHPNTLDWSEDGIVAQSSNLHVELLFFNLDSFESEIEQAEWRHLSIQAPWFTQQELPPKEPAPSETFSVGEEISESYPVRISWSPAGLAKHRRCALGVLTTNLVFSIWAANGKPEEETSWDRRLMINKTLEDYICTNVSTVKSHLTSDPDEKIRLWKRVRAFAWAPAMRRDQPVNTIGTQLSWGPQLVAVANDDNHVIILAINSPTSSQGADDDWNAKILGTPLAITPDSDSIFESTGIFDETMKQQRHISHIAWSPWILRGDSFHSVLAYATNEDVRARVVTYSGQAIDIADEIVYPNIELRFTGPMKWSPKVGPDDSLTLALFTNSELICLTVSPSNASILNRASHHLDGRWDEISGVSWHHSTESSVEIHFASFQAGFKSPTAAAKASPNQISALPTPNWQQHIAESARLYSEEFNLGGHSKAKIWGLVNSPLGEFIASTHTLHPTDMMEYGQPADRSLTIAIHPVRSYDGQHDWLVPSSSYASAEAILYSTKKWLENKIEKVQDMPSYIEPLVEKLMQTFGNPSHDHEIAKTASYKATDLNTLVPLFKQNAFLIPETLRDRYTVLLSSVCNPSATLTLERTLIAYRLTEELIKLSPYLSKPDSFSYEILTSHRNLRAFVSRLIQNSENAEGAPDDTTAAAQNPPDYIFGDETCDFCDAQIPFTDPTQATCMNGHKYPRCRLTFLTIQNPGISKYCAICNSVFFSDEYVFEQETVTPTPSVQDLGEARCESRNDNGSDVEISVVNPDSSAKQGAKANAKPGVDVRSEASGRKRDLPVTLTRVLFLACDACIYCGGKFVG</sequence>
<evidence type="ECO:0000313" key="5">
    <source>
        <dbReference type="Proteomes" id="UP000240883"/>
    </source>
</evidence>
<feature type="domain" description="Transcription factor IIIC 90kDa subunit N-terminal" evidence="2">
    <location>
        <begin position="19"/>
        <end position="479"/>
    </location>
</feature>
<accession>A0A2T2NG47</accession>
<reference evidence="4 5" key="1">
    <citation type="journal article" date="2018" name="Front. Microbiol.">
        <title>Genome-Wide Analysis of Corynespora cassiicola Leaf Fall Disease Putative Effectors.</title>
        <authorList>
            <person name="Lopez D."/>
            <person name="Ribeiro S."/>
            <person name="Label P."/>
            <person name="Fumanal B."/>
            <person name="Venisse J.S."/>
            <person name="Kohler A."/>
            <person name="de Oliveira R.R."/>
            <person name="Labutti K."/>
            <person name="Lipzen A."/>
            <person name="Lail K."/>
            <person name="Bauer D."/>
            <person name="Ohm R.A."/>
            <person name="Barry K.W."/>
            <person name="Spatafora J."/>
            <person name="Grigoriev I.V."/>
            <person name="Martin F.M."/>
            <person name="Pujade-Renaud V."/>
        </authorList>
    </citation>
    <scope>NUCLEOTIDE SEQUENCE [LARGE SCALE GENOMIC DNA]</scope>
    <source>
        <strain evidence="4 5">Philippines</strain>
    </source>
</reference>
<dbReference type="OrthoDB" id="6021743at2759"/>
<dbReference type="PANTHER" id="PTHR15496:SF2">
    <property type="entry name" value="GENERAL TRANSCRIPTION FACTOR 3C POLYPEPTIDE 4"/>
    <property type="match status" value="1"/>
</dbReference>
<evidence type="ECO:0000256" key="1">
    <source>
        <dbReference type="SAM" id="MobiDB-lite"/>
    </source>
</evidence>
<gene>
    <name evidence="4" type="ORF">BS50DRAFT_498136</name>
</gene>
<dbReference type="PANTHER" id="PTHR15496">
    <property type="entry name" value="GENERAL TRANSCRIPTION FACTOR 3C POLYPEPTIDE 4 FAMILY"/>
    <property type="match status" value="1"/>
</dbReference>
<dbReference type="Proteomes" id="UP000240883">
    <property type="component" value="Unassembled WGS sequence"/>
</dbReference>
<evidence type="ECO:0000313" key="4">
    <source>
        <dbReference type="EMBL" id="PSN64404.1"/>
    </source>
</evidence>
<dbReference type="EMBL" id="KZ678138">
    <property type="protein sequence ID" value="PSN64404.1"/>
    <property type="molecule type" value="Genomic_DNA"/>
</dbReference>
<name>A0A2T2NG47_CORCC</name>
<dbReference type="GO" id="GO:0000127">
    <property type="term" value="C:transcription factor TFIIIC complex"/>
    <property type="evidence" value="ECO:0007669"/>
    <property type="project" value="InterPro"/>
</dbReference>
<dbReference type="GO" id="GO:0004402">
    <property type="term" value="F:histone acetyltransferase activity"/>
    <property type="evidence" value="ECO:0007669"/>
    <property type="project" value="InterPro"/>
</dbReference>